<dbReference type="SMART" id="SM00422">
    <property type="entry name" value="HTH_MERR"/>
    <property type="match status" value="1"/>
</dbReference>
<evidence type="ECO:0000256" key="2">
    <source>
        <dbReference type="ARBA" id="ARBA00022723"/>
    </source>
</evidence>
<keyword evidence="5" id="KW-0805">Transcription regulation</keyword>
<proteinExistence type="predicted"/>
<keyword evidence="7" id="KW-0804">Transcription</keyword>
<dbReference type="PANTHER" id="PTHR30204">
    <property type="entry name" value="REDOX-CYCLING DRUG-SENSING TRANSCRIPTIONAL ACTIVATOR SOXR"/>
    <property type="match status" value="1"/>
</dbReference>
<dbReference type="Pfam" id="PF09278">
    <property type="entry name" value="MerR-DNA-bind"/>
    <property type="match status" value="1"/>
</dbReference>
<dbReference type="PRINTS" id="PR00040">
    <property type="entry name" value="HTHMERR"/>
</dbReference>
<dbReference type="Gene3D" id="1.10.1660.10">
    <property type="match status" value="1"/>
</dbReference>
<dbReference type="InterPro" id="IPR009061">
    <property type="entry name" value="DNA-bd_dom_put_sf"/>
</dbReference>
<dbReference type="Proteomes" id="UP001049518">
    <property type="component" value="Chromosome"/>
</dbReference>
<gene>
    <name evidence="10" type="primary">soxR</name>
    <name evidence="10" type="ORF">AGRA3207_007011</name>
</gene>
<dbReference type="InterPro" id="IPR000551">
    <property type="entry name" value="MerR-type_HTH_dom"/>
</dbReference>
<evidence type="ECO:0000256" key="6">
    <source>
        <dbReference type="ARBA" id="ARBA00023125"/>
    </source>
</evidence>
<sequence>MTRLEHRVHELTVGQLAERSGVAVSALHFYEAKGLISSRRTAGNQRRFARDALRRVSFIKVSQRVGIPLSDIKNALATLPEERTPTVADWARLSEAWRTDLDARISQLERLRDDLTECIGCGCLSISKCALANPYDRLGDEGPGPRRLVVPGGPCGHGDDAAGPRPAQDSGHGTGGEGGGTPVGTPAVQDGLPDGCAPACTPEG</sequence>
<reference evidence="10" key="1">
    <citation type="submission" date="2020-07" db="EMBL/GenBank/DDBJ databases">
        <authorList>
            <person name="Tarantini F.S."/>
            <person name="Hong K.W."/>
            <person name="Chan K.G."/>
        </authorList>
    </citation>
    <scope>NUCLEOTIDE SEQUENCE</scope>
    <source>
        <strain evidence="10">32-07</strain>
    </source>
</reference>
<keyword evidence="2" id="KW-0479">Metal-binding</keyword>
<feature type="region of interest" description="Disordered" evidence="8">
    <location>
        <begin position="142"/>
        <end position="204"/>
    </location>
</feature>
<evidence type="ECO:0000313" key="10">
    <source>
        <dbReference type="EMBL" id="QXJ25508.1"/>
    </source>
</evidence>
<evidence type="ECO:0000313" key="11">
    <source>
        <dbReference type="Proteomes" id="UP001049518"/>
    </source>
</evidence>
<evidence type="ECO:0000256" key="8">
    <source>
        <dbReference type="SAM" id="MobiDB-lite"/>
    </source>
</evidence>
<keyword evidence="1" id="KW-0001">2Fe-2S</keyword>
<feature type="compositionally biased region" description="Gly residues" evidence="8">
    <location>
        <begin position="172"/>
        <end position="182"/>
    </location>
</feature>
<organism evidence="10 11">
    <name type="scientific">Actinomadura graeca</name>
    <dbReference type="NCBI Taxonomy" id="2750812"/>
    <lineage>
        <taxon>Bacteria</taxon>
        <taxon>Bacillati</taxon>
        <taxon>Actinomycetota</taxon>
        <taxon>Actinomycetes</taxon>
        <taxon>Streptosporangiales</taxon>
        <taxon>Thermomonosporaceae</taxon>
        <taxon>Actinomadura</taxon>
    </lineage>
</organism>
<name>A0ABX8R948_9ACTN</name>
<dbReference type="PANTHER" id="PTHR30204:SF0">
    <property type="entry name" value="REDOX-SENSITIVE TRANSCRIPTIONAL ACTIVATOR SOXR"/>
    <property type="match status" value="1"/>
</dbReference>
<feature type="domain" description="HTH merR-type" evidence="9">
    <location>
        <begin position="10"/>
        <end position="78"/>
    </location>
</feature>
<evidence type="ECO:0000256" key="4">
    <source>
        <dbReference type="ARBA" id="ARBA00023014"/>
    </source>
</evidence>
<keyword evidence="11" id="KW-1185">Reference proteome</keyword>
<keyword evidence="3" id="KW-0408">Iron</keyword>
<evidence type="ECO:0000256" key="3">
    <source>
        <dbReference type="ARBA" id="ARBA00023004"/>
    </source>
</evidence>
<dbReference type="InterPro" id="IPR015358">
    <property type="entry name" value="Tscrpt_reg_MerR_DNA-bd"/>
</dbReference>
<dbReference type="PROSITE" id="PS00552">
    <property type="entry name" value="HTH_MERR_1"/>
    <property type="match status" value="1"/>
</dbReference>
<dbReference type="SUPFAM" id="SSF46955">
    <property type="entry name" value="Putative DNA-binding domain"/>
    <property type="match status" value="1"/>
</dbReference>
<accession>A0ABX8R948</accession>
<dbReference type="EMBL" id="CP059572">
    <property type="protein sequence ID" value="QXJ25508.1"/>
    <property type="molecule type" value="Genomic_DNA"/>
</dbReference>
<keyword evidence="6" id="KW-0238">DNA-binding</keyword>
<dbReference type="CDD" id="cd01110">
    <property type="entry name" value="HTH_SoxR"/>
    <property type="match status" value="1"/>
</dbReference>
<evidence type="ECO:0000256" key="1">
    <source>
        <dbReference type="ARBA" id="ARBA00022714"/>
    </source>
</evidence>
<dbReference type="NCBIfam" id="TIGR01950">
    <property type="entry name" value="SoxR"/>
    <property type="match status" value="1"/>
</dbReference>
<evidence type="ECO:0000259" key="9">
    <source>
        <dbReference type="PROSITE" id="PS50937"/>
    </source>
</evidence>
<protein>
    <submittedName>
        <fullName evidence="10">Redox-sensitive transcriptional activator SoxR</fullName>
    </submittedName>
</protein>
<dbReference type="PROSITE" id="PS50937">
    <property type="entry name" value="HTH_MERR_2"/>
    <property type="match status" value="1"/>
</dbReference>
<dbReference type="InterPro" id="IPR047057">
    <property type="entry name" value="MerR_fam"/>
</dbReference>
<evidence type="ECO:0000256" key="7">
    <source>
        <dbReference type="ARBA" id="ARBA00023163"/>
    </source>
</evidence>
<dbReference type="InterPro" id="IPR010211">
    <property type="entry name" value="Redox-sen_tscrpt-act_SoxR"/>
</dbReference>
<evidence type="ECO:0000256" key="5">
    <source>
        <dbReference type="ARBA" id="ARBA00023015"/>
    </source>
</evidence>
<dbReference type="Pfam" id="PF00376">
    <property type="entry name" value="MerR"/>
    <property type="match status" value="1"/>
</dbReference>
<keyword evidence="4" id="KW-0411">Iron-sulfur</keyword>